<evidence type="ECO:0000313" key="9">
    <source>
        <dbReference type="EMBL" id="RNG10407.1"/>
    </source>
</evidence>
<dbReference type="EMBL" id="RIBZ01000574">
    <property type="protein sequence ID" value="RNG10407.1"/>
    <property type="molecule type" value="Genomic_DNA"/>
</dbReference>
<evidence type="ECO:0000256" key="2">
    <source>
        <dbReference type="ARBA" id="ARBA00022553"/>
    </source>
</evidence>
<dbReference type="SMART" id="SM00826">
    <property type="entry name" value="PKS_DH"/>
    <property type="match status" value="1"/>
</dbReference>
<dbReference type="Proteomes" id="UP000275401">
    <property type="component" value="Unassembled WGS sequence"/>
</dbReference>
<dbReference type="GO" id="GO:0016491">
    <property type="term" value="F:oxidoreductase activity"/>
    <property type="evidence" value="ECO:0007669"/>
    <property type="project" value="InterPro"/>
</dbReference>
<dbReference type="SUPFAM" id="SSF50129">
    <property type="entry name" value="GroES-like"/>
    <property type="match status" value="1"/>
</dbReference>
<evidence type="ECO:0000313" key="10">
    <source>
        <dbReference type="Proteomes" id="UP000275401"/>
    </source>
</evidence>
<dbReference type="InterPro" id="IPR050091">
    <property type="entry name" value="PKS_NRPS_Biosynth_Enz"/>
</dbReference>
<dbReference type="Gene3D" id="3.10.129.110">
    <property type="entry name" value="Polyketide synthase dehydratase"/>
    <property type="match status" value="1"/>
</dbReference>
<dbReference type="Pfam" id="PF13602">
    <property type="entry name" value="ADH_zinc_N_2"/>
    <property type="match status" value="1"/>
</dbReference>
<dbReference type="Pfam" id="PF08659">
    <property type="entry name" value="KR"/>
    <property type="match status" value="1"/>
</dbReference>
<evidence type="ECO:0000259" key="7">
    <source>
        <dbReference type="PROSITE" id="PS50075"/>
    </source>
</evidence>
<dbReference type="CDD" id="cd08956">
    <property type="entry name" value="KR_3_FAS_SDR_x"/>
    <property type="match status" value="1"/>
</dbReference>
<dbReference type="Pfam" id="PF14765">
    <property type="entry name" value="PS-DH"/>
    <property type="match status" value="1"/>
</dbReference>
<dbReference type="SMART" id="SM00823">
    <property type="entry name" value="PKS_PP"/>
    <property type="match status" value="1"/>
</dbReference>
<dbReference type="Gene3D" id="1.10.1200.10">
    <property type="entry name" value="ACP-like"/>
    <property type="match status" value="1"/>
</dbReference>
<dbReference type="Gene3D" id="3.90.180.10">
    <property type="entry name" value="Medium-chain alcohol dehydrogenases, catalytic domain"/>
    <property type="match status" value="1"/>
</dbReference>
<dbReference type="Pfam" id="PF21089">
    <property type="entry name" value="PKS_DH_N"/>
    <property type="match status" value="1"/>
</dbReference>
<dbReference type="SUPFAM" id="SSF51735">
    <property type="entry name" value="NAD(P)-binding Rossmann-fold domains"/>
    <property type="match status" value="3"/>
</dbReference>
<dbReference type="InterPro" id="IPR011032">
    <property type="entry name" value="GroES-like_sf"/>
</dbReference>
<dbReference type="InterPro" id="IPR049900">
    <property type="entry name" value="PKS_mFAS_DH"/>
</dbReference>
<gene>
    <name evidence="9" type="ORF">EEJ42_33030</name>
</gene>
<feature type="region of interest" description="C-terminal hotdog fold" evidence="5">
    <location>
        <begin position="176"/>
        <end position="310"/>
    </location>
</feature>
<dbReference type="Pfam" id="PF00550">
    <property type="entry name" value="PP-binding"/>
    <property type="match status" value="1"/>
</dbReference>
<organism evidence="9 10">
    <name type="scientific">Streptomyces botrytidirepellens</name>
    <dbReference type="NCBI Taxonomy" id="2486417"/>
    <lineage>
        <taxon>Bacteria</taxon>
        <taxon>Bacillati</taxon>
        <taxon>Actinomycetota</taxon>
        <taxon>Actinomycetes</taxon>
        <taxon>Kitasatosporales</taxon>
        <taxon>Streptomycetaceae</taxon>
        <taxon>Streptomyces</taxon>
    </lineage>
</organism>
<feature type="domain" description="PKS/mFAS DH" evidence="8">
    <location>
        <begin position="45"/>
        <end position="310"/>
    </location>
</feature>
<dbReference type="InterPro" id="IPR036736">
    <property type="entry name" value="ACP-like_sf"/>
</dbReference>
<dbReference type="InterPro" id="IPR006162">
    <property type="entry name" value="Ppantetheine_attach_site"/>
</dbReference>
<dbReference type="InterPro" id="IPR014030">
    <property type="entry name" value="Ketoacyl_synth_N"/>
</dbReference>
<sequence>APDWAAVLGTGRPVPLPTYAFQHQSYWQSSVPLTGTGAGTNILRHPLLSNAVELPSSGGVVLSGRLAPGTTRWLGDHVVSGAVLFPGTGFVELAAQAARYVGSAGVGELVVRAPLALVSGDTDVQVWVAPDEGTDRELLIRSRRPGEDWVTHASGTLTTDAGEPTWAEPVWPPAGATNVGIEDAYEDLAARGYDYGPVFRGLRGVWRSGDDVYADIELSDSVHDNEFSVHPALLDAALHALLVTSDSGAVRLPFSFAGVSYTGAESPTALRIRLQVRGDAVRLDAATPSGEPVISVATLTLRAAGRPAADSLMVVRPSAVTLPADAVEWTIVDGIDALGGAPVPPVVVLRAWDAHSGDPAADTHEALRSLLETVHTWLDTPHNSRLVVTVRQDTPVGAALGGFLRAVHAEHPDRFGVLDSDGGAVTDETMSRALSLFSTEPELLLRDGEFFCPRLTRADAPLETPQDSYHLDLDDIRSRRLTLAADDTDQRPLQAHEVRVAVRACGLNFRDALIRLGAYPGEAKMGSESAGVVLETGGDVTGLRPGDRVVGGPLDHGFAPFVIGDQRLFTRIPDAWTYAEAASIPVTFLTAYYGLIELAKLQEGESVLIHSGAGGVGLAAVRLARGIGAEVYATASPGKWDALRAEGLDDDHIASSRDLDFAEKFGTVDVILNSLAREFVDTSLDMLEPGGRFIEIGKADLRPAEDVAAEHPGVDYQPFDLYQIDPDVIARMYGHLMELFDEGSLRLPPVTAWDLRRAPEAFRYIEQARHIGKLVLTVPSAPEPDGTVLVTGGTGGLGAEVAKHLAAAQPGRRLLLVSRRGAAYDGAEDLRAELEALDAHVTIAACDLSDREQTRALIESIPAEHPLTSVVHAAGVVDDVLIDGQTAERLDGVLAPKVDAAVHLDELTRHLDLRQFVLFSSVSAALGVAGQAAYGAGNAFLDALALRRHRMGLPATSLAWGLWAQKTGITAGLGESDHERWARRGMKAIATDRGLDLLDAAGDLGLANVVPVELDTARLRRNTMLPAVMKGLVPAAPTTATRPKKDVVAATVATGSDDLLHLVRSHAAEVQGHQDAAKVAPDKSFRDTGFDSMSSLELRQRLATATGLKLPATLVFDHPTPALLAGYLAETLGTSTAPADAATAPATTPGKPAGDPEQDGDQLVIVGMGCRFPGGVRSPEGLWELVVEGRDAISS</sequence>
<dbReference type="Gene3D" id="3.30.70.3290">
    <property type="match status" value="1"/>
</dbReference>
<proteinExistence type="predicted"/>
<feature type="compositionally biased region" description="Low complexity" evidence="6">
    <location>
        <begin position="1139"/>
        <end position="1155"/>
    </location>
</feature>
<dbReference type="PROSITE" id="PS00012">
    <property type="entry name" value="PHOSPHOPANTETHEINE"/>
    <property type="match status" value="1"/>
</dbReference>
<dbReference type="InterPro" id="IPR013968">
    <property type="entry name" value="PKS_KR"/>
</dbReference>
<evidence type="ECO:0000256" key="6">
    <source>
        <dbReference type="SAM" id="MobiDB-lite"/>
    </source>
</evidence>
<dbReference type="InterPro" id="IPR020843">
    <property type="entry name" value="ER"/>
</dbReference>
<dbReference type="GO" id="GO:0031177">
    <property type="term" value="F:phosphopantetheine binding"/>
    <property type="evidence" value="ECO:0007669"/>
    <property type="project" value="InterPro"/>
</dbReference>
<dbReference type="PROSITE" id="PS52019">
    <property type="entry name" value="PKS_MFAS_DH"/>
    <property type="match status" value="1"/>
</dbReference>
<dbReference type="InterPro" id="IPR016039">
    <property type="entry name" value="Thiolase-like"/>
</dbReference>
<keyword evidence="2" id="KW-0597">Phosphoprotein</keyword>
<dbReference type="SMART" id="SM00829">
    <property type="entry name" value="PKS_ER"/>
    <property type="match status" value="1"/>
</dbReference>
<feature type="non-terminal residue" evidence="9">
    <location>
        <position position="1"/>
    </location>
</feature>
<dbReference type="GO" id="GO:0017000">
    <property type="term" value="P:antibiotic biosynthetic process"/>
    <property type="evidence" value="ECO:0007669"/>
    <property type="project" value="UniProtKB-ARBA"/>
</dbReference>
<dbReference type="Gene3D" id="3.40.50.720">
    <property type="entry name" value="NAD(P)-binding Rossmann-like Domain"/>
    <property type="match status" value="1"/>
</dbReference>
<protein>
    <submittedName>
        <fullName evidence="9">SDR family NAD(P)-dependent oxidoreductase</fullName>
    </submittedName>
</protein>
<dbReference type="PROSITE" id="PS50075">
    <property type="entry name" value="CARRIER"/>
    <property type="match status" value="1"/>
</dbReference>
<dbReference type="InterPro" id="IPR036291">
    <property type="entry name" value="NAD(P)-bd_dom_sf"/>
</dbReference>
<dbReference type="GO" id="GO:0004312">
    <property type="term" value="F:fatty acid synthase activity"/>
    <property type="evidence" value="ECO:0007669"/>
    <property type="project" value="TreeGrafter"/>
</dbReference>
<dbReference type="AlphaFoldDB" id="A0A3M8V0F5"/>
<dbReference type="InterPro" id="IPR020807">
    <property type="entry name" value="PKS_DH"/>
</dbReference>
<dbReference type="InterPro" id="IPR009081">
    <property type="entry name" value="PP-bd_ACP"/>
</dbReference>
<dbReference type="Gene3D" id="3.40.47.10">
    <property type="match status" value="1"/>
</dbReference>
<dbReference type="SUPFAM" id="SSF47336">
    <property type="entry name" value="ACP-like"/>
    <property type="match status" value="1"/>
</dbReference>
<evidence type="ECO:0000256" key="1">
    <source>
        <dbReference type="ARBA" id="ARBA00022450"/>
    </source>
</evidence>
<name>A0A3M8V0F5_9ACTN</name>
<keyword evidence="4" id="KW-0511">Multifunctional enzyme</keyword>
<dbReference type="Pfam" id="PF08240">
    <property type="entry name" value="ADH_N"/>
    <property type="match status" value="1"/>
</dbReference>
<dbReference type="InterPro" id="IPR042104">
    <property type="entry name" value="PKS_dehydratase_sf"/>
</dbReference>
<dbReference type="PANTHER" id="PTHR43775">
    <property type="entry name" value="FATTY ACID SYNTHASE"/>
    <property type="match status" value="1"/>
</dbReference>
<dbReference type="CDD" id="cd05195">
    <property type="entry name" value="enoyl_red"/>
    <property type="match status" value="1"/>
</dbReference>
<dbReference type="GO" id="GO:0006633">
    <property type="term" value="P:fatty acid biosynthetic process"/>
    <property type="evidence" value="ECO:0007669"/>
    <property type="project" value="TreeGrafter"/>
</dbReference>
<evidence type="ECO:0000256" key="5">
    <source>
        <dbReference type="PROSITE-ProRule" id="PRU01363"/>
    </source>
</evidence>
<dbReference type="InterPro" id="IPR049551">
    <property type="entry name" value="PKS_DH_C"/>
</dbReference>
<feature type="region of interest" description="Disordered" evidence="6">
    <location>
        <begin position="1139"/>
        <end position="1160"/>
    </location>
</feature>
<reference evidence="9 10" key="1">
    <citation type="submission" date="2018-11" db="EMBL/GenBank/DDBJ databases">
        <title>The Potential of Streptomyces as Biocontrol Agents against the Tomato grey mould, Botrytis cinerea (Gray mold) Frontiers in Microbiology.</title>
        <authorList>
            <person name="Li D."/>
        </authorList>
    </citation>
    <scope>NUCLEOTIDE SEQUENCE [LARGE SCALE GENOMIC DNA]</scope>
    <source>
        <strain evidence="9 10">NEAU-LD23</strain>
    </source>
</reference>
<evidence type="ECO:0000256" key="3">
    <source>
        <dbReference type="ARBA" id="ARBA00022679"/>
    </source>
</evidence>
<dbReference type="PANTHER" id="PTHR43775:SF51">
    <property type="entry name" value="INACTIVE PHENOLPHTHIOCEROL SYNTHESIS POLYKETIDE SYNTHASE TYPE I PKS1-RELATED"/>
    <property type="match status" value="1"/>
</dbReference>
<dbReference type="InterPro" id="IPR057326">
    <property type="entry name" value="KR_dom"/>
</dbReference>
<dbReference type="Pfam" id="PF00109">
    <property type="entry name" value="ketoacyl-synt"/>
    <property type="match status" value="1"/>
</dbReference>
<feature type="domain" description="Carrier" evidence="7">
    <location>
        <begin position="1057"/>
        <end position="1132"/>
    </location>
</feature>
<keyword evidence="1" id="KW-0596">Phosphopantetheine</keyword>
<evidence type="ECO:0000256" key="4">
    <source>
        <dbReference type="ARBA" id="ARBA00023268"/>
    </source>
</evidence>
<dbReference type="InterPro" id="IPR013154">
    <property type="entry name" value="ADH-like_N"/>
</dbReference>
<feature type="active site" description="Proton donor; for dehydratase activity" evidence="5">
    <location>
        <position position="235"/>
    </location>
</feature>
<dbReference type="SMART" id="SM01294">
    <property type="entry name" value="PKS_PP_betabranch"/>
    <property type="match status" value="1"/>
</dbReference>
<feature type="active site" description="Proton acceptor; for dehydratase activity" evidence="5">
    <location>
        <position position="77"/>
    </location>
</feature>
<dbReference type="InterPro" id="IPR049552">
    <property type="entry name" value="PKS_DH_N"/>
</dbReference>
<accession>A0A3M8V0F5</accession>
<comment type="caution">
    <text evidence="9">The sequence shown here is derived from an EMBL/GenBank/DDBJ whole genome shotgun (WGS) entry which is preliminary data.</text>
</comment>
<feature type="non-terminal residue" evidence="9">
    <location>
        <position position="1195"/>
    </location>
</feature>
<keyword evidence="10" id="KW-1185">Reference proteome</keyword>
<dbReference type="SMART" id="SM00822">
    <property type="entry name" value="PKS_KR"/>
    <property type="match status" value="1"/>
</dbReference>
<dbReference type="InterPro" id="IPR020806">
    <property type="entry name" value="PKS_PP-bd"/>
</dbReference>
<keyword evidence="3" id="KW-0808">Transferase</keyword>
<evidence type="ECO:0000259" key="8">
    <source>
        <dbReference type="PROSITE" id="PS52019"/>
    </source>
</evidence>
<feature type="region of interest" description="N-terminal hotdog fold" evidence="5">
    <location>
        <begin position="45"/>
        <end position="164"/>
    </location>
</feature>